<reference evidence="1 2" key="1">
    <citation type="journal article" date="2021" name="Nat. Plants">
        <title>The Taxus genome provides insights into paclitaxel biosynthesis.</title>
        <authorList>
            <person name="Xiong X."/>
            <person name="Gou J."/>
            <person name="Liao Q."/>
            <person name="Li Y."/>
            <person name="Zhou Q."/>
            <person name="Bi G."/>
            <person name="Li C."/>
            <person name="Du R."/>
            <person name="Wang X."/>
            <person name="Sun T."/>
            <person name="Guo L."/>
            <person name="Liang H."/>
            <person name="Lu P."/>
            <person name="Wu Y."/>
            <person name="Zhang Z."/>
            <person name="Ro D.K."/>
            <person name="Shang Y."/>
            <person name="Huang S."/>
            <person name="Yan J."/>
        </authorList>
    </citation>
    <scope>NUCLEOTIDE SEQUENCE [LARGE SCALE GENOMIC DNA]</scope>
    <source>
        <strain evidence="1">Ta-2019</strain>
    </source>
</reference>
<sequence length="60" mass="6489">LVAKCLRTTIKNAEERLIYSHNQTFVDTGTNDAKAGGTVSADSAVLAAESLRNMTKFTEE</sequence>
<keyword evidence="2" id="KW-1185">Reference proteome</keyword>
<dbReference type="EMBL" id="JAHRHJ020000684">
    <property type="protein sequence ID" value="KAH9293823.1"/>
    <property type="molecule type" value="Genomic_DNA"/>
</dbReference>
<comment type="caution">
    <text evidence="1">The sequence shown here is derived from an EMBL/GenBank/DDBJ whole genome shotgun (WGS) entry which is preliminary data.</text>
</comment>
<organism evidence="1 2">
    <name type="scientific">Taxus chinensis</name>
    <name type="common">Chinese yew</name>
    <name type="synonym">Taxus wallichiana var. chinensis</name>
    <dbReference type="NCBI Taxonomy" id="29808"/>
    <lineage>
        <taxon>Eukaryota</taxon>
        <taxon>Viridiplantae</taxon>
        <taxon>Streptophyta</taxon>
        <taxon>Embryophyta</taxon>
        <taxon>Tracheophyta</taxon>
        <taxon>Spermatophyta</taxon>
        <taxon>Pinopsida</taxon>
        <taxon>Pinidae</taxon>
        <taxon>Conifers II</taxon>
        <taxon>Cupressales</taxon>
        <taxon>Taxaceae</taxon>
        <taxon>Taxus</taxon>
    </lineage>
</organism>
<proteinExistence type="predicted"/>
<feature type="non-terminal residue" evidence="1">
    <location>
        <position position="1"/>
    </location>
</feature>
<name>A0AA38CCU9_TAXCH</name>
<evidence type="ECO:0000313" key="2">
    <source>
        <dbReference type="Proteomes" id="UP000824469"/>
    </source>
</evidence>
<dbReference type="AlphaFoldDB" id="A0AA38CCU9"/>
<gene>
    <name evidence="1" type="ORF">KI387_040973</name>
</gene>
<evidence type="ECO:0000313" key="1">
    <source>
        <dbReference type="EMBL" id="KAH9293823.1"/>
    </source>
</evidence>
<protein>
    <submittedName>
        <fullName evidence="1">Uncharacterized protein</fullName>
    </submittedName>
</protein>
<feature type="non-terminal residue" evidence="1">
    <location>
        <position position="60"/>
    </location>
</feature>
<accession>A0AA38CCU9</accession>
<dbReference type="Proteomes" id="UP000824469">
    <property type="component" value="Unassembled WGS sequence"/>
</dbReference>